<dbReference type="SUPFAM" id="SSF54001">
    <property type="entry name" value="Cysteine proteinases"/>
    <property type="match status" value="1"/>
</dbReference>
<dbReference type="FunFam" id="3.90.70.10:FF:000023">
    <property type="entry name" value="Senescence-specific cysteine protease SAG39"/>
    <property type="match status" value="1"/>
</dbReference>
<evidence type="ECO:0000313" key="13">
    <source>
        <dbReference type="RefSeq" id="XP_022944762.1"/>
    </source>
</evidence>
<feature type="chain" id="PRO_5026986237" description="Vignain" evidence="9">
    <location>
        <begin position="27"/>
        <end position="339"/>
    </location>
</feature>
<gene>
    <name evidence="13" type="primary">LOC111449119</name>
</gene>
<dbReference type="CDD" id="cd02248">
    <property type="entry name" value="Peptidase_C1A"/>
    <property type="match status" value="1"/>
</dbReference>
<comment type="similarity">
    <text evidence="1">Belongs to the peptidase C1 family.</text>
</comment>
<keyword evidence="2" id="KW-0645">Protease</keyword>
<proteinExistence type="inferred from homology"/>
<dbReference type="GeneID" id="111449119"/>
<feature type="domain" description="Cathepsin propeptide inhibitor" evidence="11">
    <location>
        <begin position="41"/>
        <end position="97"/>
    </location>
</feature>
<dbReference type="GO" id="GO:0008234">
    <property type="term" value="F:cysteine-type peptidase activity"/>
    <property type="evidence" value="ECO:0007669"/>
    <property type="project" value="UniProtKB-KW"/>
</dbReference>
<dbReference type="PANTHER" id="PTHR12411">
    <property type="entry name" value="CYSTEINE PROTEASE FAMILY C1-RELATED"/>
    <property type="match status" value="1"/>
</dbReference>
<dbReference type="PROSITE" id="PS00640">
    <property type="entry name" value="THIOL_PROTEASE_ASN"/>
    <property type="match status" value="1"/>
</dbReference>
<dbReference type="InterPro" id="IPR000668">
    <property type="entry name" value="Peptidase_C1A_C"/>
</dbReference>
<dbReference type="PROSITE" id="PS00139">
    <property type="entry name" value="THIOL_PROTEASE_CYS"/>
    <property type="match status" value="1"/>
</dbReference>
<dbReference type="Pfam" id="PF08246">
    <property type="entry name" value="Inhibitor_I29"/>
    <property type="match status" value="1"/>
</dbReference>
<dbReference type="InterPro" id="IPR025661">
    <property type="entry name" value="Pept_asp_AS"/>
</dbReference>
<evidence type="ECO:0000256" key="7">
    <source>
        <dbReference type="ARBA" id="ARBA00023180"/>
    </source>
</evidence>
<feature type="domain" description="Peptidase C1A papain C-terminal" evidence="10">
    <location>
        <begin position="122"/>
        <end position="337"/>
    </location>
</feature>
<dbReference type="AlphaFoldDB" id="A0A6J1FYZ3"/>
<dbReference type="Proteomes" id="UP000504609">
    <property type="component" value="Unplaced"/>
</dbReference>
<dbReference type="KEGG" id="cmos:111449119"/>
<evidence type="ECO:0000256" key="9">
    <source>
        <dbReference type="SAM" id="SignalP"/>
    </source>
</evidence>
<accession>A0A6J1FYZ3</accession>
<keyword evidence="7" id="KW-0325">Glycoprotein</keyword>
<dbReference type="InterPro" id="IPR000169">
    <property type="entry name" value="Pept_cys_AS"/>
</dbReference>
<evidence type="ECO:0000313" key="12">
    <source>
        <dbReference type="Proteomes" id="UP000504609"/>
    </source>
</evidence>
<feature type="signal peptide" evidence="9">
    <location>
        <begin position="1"/>
        <end position="26"/>
    </location>
</feature>
<dbReference type="Gene3D" id="3.90.70.10">
    <property type="entry name" value="Cysteine proteinases"/>
    <property type="match status" value="1"/>
</dbReference>
<dbReference type="InterPro" id="IPR038765">
    <property type="entry name" value="Papain-like_cys_pep_sf"/>
</dbReference>
<keyword evidence="12" id="KW-1185">Reference proteome</keyword>
<evidence type="ECO:0000256" key="6">
    <source>
        <dbReference type="ARBA" id="ARBA00023157"/>
    </source>
</evidence>
<dbReference type="PROSITE" id="PS00639">
    <property type="entry name" value="THIOL_PROTEASE_HIS"/>
    <property type="match status" value="1"/>
</dbReference>
<dbReference type="InterPro" id="IPR013128">
    <property type="entry name" value="Peptidase_C1A"/>
</dbReference>
<dbReference type="InterPro" id="IPR039417">
    <property type="entry name" value="Peptidase_C1A_papain-like"/>
</dbReference>
<dbReference type="PRINTS" id="PR00705">
    <property type="entry name" value="PAPAIN"/>
</dbReference>
<sequence length="339" mass="38334">MEAYKTIWNMGLTSLILWIVCTPSMASMATDSPSNGLQDRYKKWMNKHSREYKSREEQERRFTVYQLNVQYIDNFNSLNHSYTLAENSFADLTNDEFKTTYLGYQTHCLPDTCFRYDHVISLPTHVDWRMEDAVTPVKDQGQCGSCWAFSAVAAVEGIHKIRTGKLESLSEQELVDCDIISGNQGCDGGFMNKAFEYIKRSGLTTEREYPYRGIEAFCNTQKVRYHSVTISGYEKVPTNNEKKLKAAVAHQPVSVAIDAGGYDFQFYSSGIFSGSCGKQLNHGVAIVGYGEVGDNTYWLVKNSWGTEWGESGYIRMKRDSIDKRGACGIAMEASYPTKD</sequence>
<evidence type="ECO:0000259" key="11">
    <source>
        <dbReference type="SMART" id="SM00848"/>
    </source>
</evidence>
<evidence type="ECO:0000256" key="4">
    <source>
        <dbReference type="ARBA" id="ARBA00022801"/>
    </source>
</evidence>
<evidence type="ECO:0000256" key="8">
    <source>
        <dbReference type="ARBA" id="ARBA00069575"/>
    </source>
</evidence>
<keyword evidence="5" id="KW-0788">Thiol protease</keyword>
<dbReference type="GO" id="GO:0006508">
    <property type="term" value="P:proteolysis"/>
    <property type="evidence" value="ECO:0007669"/>
    <property type="project" value="UniProtKB-KW"/>
</dbReference>
<evidence type="ECO:0000256" key="1">
    <source>
        <dbReference type="ARBA" id="ARBA00008455"/>
    </source>
</evidence>
<dbReference type="Pfam" id="PF00112">
    <property type="entry name" value="Peptidase_C1"/>
    <property type="match status" value="1"/>
</dbReference>
<evidence type="ECO:0000259" key="10">
    <source>
        <dbReference type="SMART" id="SM00645"/>
    </source>
</evidence>
<keyword evidence="4" id="KW-0378">Hydrolase</keyword>
<name>A0A6J1FYZ3_CUCMO</name>
<evidence type="ECO:0000256" key="3">
    <source>
        <dbReference type="ARBA" id="ARBA00022729"/>
    </source>
</evidence>
<protein>
    <recommendedName>
        <fullName evidence="8">Vignain</fullName>
    </recommendedName>
</protein>
<reference evidence="13" key="1">
    <citation type="submission" date="2025-08" db="UniProtKB">
        <authorList>
            <consortium name="RefSeq"/>
        </authorList>
    </citation>
    <scope>IDENTIFICATION</scope>
    <source>
        <tissue evidence="13">Young leaves</tissue>
    </source>
</reference>
<dbReference type="RefSeq" id="XP_022944762.1">
    <property type="nucleotide sequence ID" value="XM_023088994.1"/>
</dbReference>
<dbReference type="InterPro" id="IPR013201">
    <property type="entry name" value="Prot_inhib_I29"/>
</dbReference>
<keyword evidence="3 9" id="KW-0732">Signal</keyword>
<evidence type="ECO:0000256" key="2">
    <source>
        <dbReference type="ARBA" id="ARBA00022670"/>
    </source>
</evidence>
<evidence type="ECO:0000256" key="5">
    <source>
        <dbReference type="ARBA" id="ARBA00022807"/>
    </source>
</evidence>
<dbReference type="SMART" id="SM00848">
    <property type="entry name" value="Inhibitor_I29"/>
    <property type="match status" value="1"/>
</dbReference>
<dbReference type="SMART" id="SM00645">
    <property type="entry name" value="Pept_C1"/>
    <property type="match status" value="1"/>
</dbReference>
<dbReference type="InterPro" id="IPR025660">
    <property type="entry name" value="Pept_his_AS"/>
</dbReference>
<keyword evidence="6" id="KW-1015">Disulfide bond</keyword>
<organism evidence="12 13">
    <name type="scientific">Cucurbita moschata</name>
    <name type="common">Winter crookneck squash</name>
    <name type="synonym">Cucurbita pepo var. moschata</name>
    <dbReference type="NCBI Taxonomy" id="3662"/>
    <lineage>
        <taxon>Eukaryota</taxon>
        <taxon>Viridiplantae</taxon>
        <taxon>Streptophyta</taxon>
        <taxon>Embryophyta</taxon>
        <taxon>Tracheophyta</taxon>
        <taxon>Spermatophyta</taxon>
        <taxon>Magnoliopsida</taxon>
        <taxon>eudicotyledons</taxon>
        <taxon>Gunneridae</taxon>
        <taxon>Pentapetalae</taxon>
        <taxon>rosids</taxon>
        <taxon>fabids</taxon>
        <taxon>Cucurbitales</taxon>
        <taxon>Cucurbitaceae</taxon>
        <taxon>Cucurbiteae</taxon>
        <taxon>Cucurbita</taxon>
    </lineage>
</organism>